<feature type="transmembrane region" description="Helical" evidence="1">
    <location>
        <begin position="70"/>
        <end position="90"/>
    </location>
</feature>
<dbReference type="InterPro" id="IPR052734">
    <property type="entry name" value="Nod_factor_acetyltransferase"/>
</dbReference>
<dbReference type="PANTHER" id="PTHR37312:SF1">
    <property type="entry name" value="MEMBRANE-BOUND ACYLTRANSFERASE YKRP-RELATED"/>
    <property type="match status" value="1"/>
</dbReference>
<keyword evidence="1" id="KW-0812">Transmembrane</keyword>
<keyword evidence="1" id="KW-0472">Membrane</keyword>
<feature type="transmembrane region" description="Helical" evidence="1">
    <location>
        <begin position="325"/>
        <end position="346"/>
    </location>
</feature>
<dbReference type="AlphaFoldDB" id="G5SQ91"/>
<evidence type="ECO:0000313" key="4">
    <source>
        <dbReference type="Proteomes" id="UP000003598"/>
    </source>
</evidence>
<feature type="transmembrane region" description="Helical" evidence="1">
    <location>
        <begin position="32"/>
        <end position="50"/>
    </location>
</feature>
<reference evidence="3 4" key="1">
    <citation type="submission" date="2011-03" db="EMBL/GenBank/DDBJ databases">
        <authorList>
            <person name="Weinstock G."/>
            <person name="Sodergren E."/>
            <person name="Clifton S."/>
            <person name="Fulton L."/>
            <person name="Fulton B."/>
            <person name="Courtney L."/>
            <person name="Fronick C."/>
            <person name="Harrison M."/>
            <person name="Strong C."/>
            <person name="Farmer C."/>
            <person name="Delahaunty K."/>
            <person name="Markovic C."/>
            <person name="Hall O."/>
            <person name="Minx P."/>
            <person name="Tomlinson C."/>
            <person name="Mitreva M."/>
            <person name="Hou S."/>
            <person name="Chen J."/>
            <person name="Wollam A."/>
            <person name="Pepin K.H."/>
            <person name="Johnson M."/>
            <person name="Bhonagiri V."/>
            <person name="Zhang X."/>
            <person name="Suruliraj S."/>
            <person name="Warren W."/>
            <person name="Chinwalla A."/>
            <person name="Mardis E.R."/>
            <person name="Wilson R.K."/>
        </authorList>
    </citation>
    <scope>NUCLEOTIDE SEQUENCE [LARGE SCALE GENOMIC DNA]</scope>
    <source>
        <strain evidence="3 4">YIT 11840</strain>
    </source>
</reference>
<name>G5SQ91_9BACT</name>
<dbReference type="Pfam" id="PF01757">
    <property type="entry name" value="Acyl_transf_3"/>
    <property type="match status" value="1"/>
</dbReference>
<sequence length="360" mass="41491">MPLVRLVEWRKAIIQHINHIILMEKSKARIPYLDFLKFFAIGSVLLGHSVEQLTGNDYWDNPIWSFIYTYHMPLFMLLCGYFFGSSLKLTFGGLLKKKFVQLLLPSVTAFVIVWTAVSVMGHNPWPALFTPDWMGFMNTVWFLKCVFLCYLVGFLSIRLFRNVWLAALVTVVLSGILPYGGVANFNFMLPMFWVGYACKLNQSLLDRHRKWFLGISLVAFGVMLPFWSGRLTVYMVPTQVLDWGTFTWDVQNLSVVLYRLAIGIAGSMSFFLLSPYVYRLIEGKGIATALNGIGRSTLGIYWLQTFLLEYLFNSLGFYVPMIWTFVLPPCLALVELVVCYRLVLLFKKNVYIRLFVLGER</sequence>
<keyword evidence="3" id="KW-0808">Transferase</keyword>
<keyword evidence="4" id="KW-1185">Reference proteome</keyword>
<feature type="transmembrane region" description="Helical" evidence="1">
    <location>
        <begin position="256"/>
        <end position="278"/>
    </location>
</feature>
<comment type="caution">
    <text evidence="3">The sequence shown here is derived from an EMBL/GenBank/DDBJ whole genome shotgun (WGS) entry which is preliminary data.</text>
</comment>
<dbReference type="PANTHER" id="PTHR37312">
    <property type="entry name" value="MEMBRANE-BOUND ACYLTRANSFERASE YKRP-RELATED"/>
    <property type="match status" value="1"/>
</dbReference>
<keyword evidence="1" id="KW-1133">Transmembrane helix</keyword>
<dbReference type="PATRIC" id="fig|762968.3.peg.1366"/>
<organism evidence="3 4">
    <name type="scientific">Paraprevotella clara YIT 11840</name>
    <dbReference type="NCBI Taxonomy" id="762968"/>
    <lineage>
        <taxon>Bacteria</taxon>
        <taxon>Pseudomonadati</taxon>
        <taxon>Bacteroidota</taxon>
        <taxon>Bacteroidia</taxon>
        <taxon>Bacteroidales</taxon>
        <taxon>Prevotellaceae</taxon>
        <taxon>Paraprevotella</taxon>
    </lineage>
</organism>
<protein>
    <submittedName>
        <fullName evidence="3">Acyltransferase</fullName>
    </submittedName>
</protein>
<feature type="transmembrane region" description="Helical" evidence="1">
    <location>
        <begin position="133"/>
        <end position="152"/>
    </location>
</feature>
<dbReference type="Proteomes" id="UP000003598">
    <property type="component" value="Unassembled WGS sequence"/>
</dbReference>
<dbReference type="STRING" id="762968.HMPREF9441_01528"/>
<dbReference type="OrthoDB" id="9816048at2"/>
<dbReference type="eggNOG" id="COG3594">
    <property type="taxonomic scope" value="Bacteria"/>
</dbReference>
<feature type="transmembrane region" description="Helical" evidence="1">
    <location>
        <begin position="102"/>
        <end position="121"/>
    </location>
</feature>
<feature type="transmembrane region" description="Helical" evidence="1">
    <location>
        <begin position="212"/>
        <end position="236"/>
    </location>
</feature>
<dbReference type="HOGENOM" id="CLU_023915_2_1_10"/>
<evidence type="ECO:0000259" key="2">
    <source>
        <dbReference type="Pfam" id="PF01757"/>
    </source>
</evidence>
<dbReference type="EMBL" id="AFFY01000022">
    <property type="protein sequence ID" value="EHH00294.1"/>
    <property type="molecule type" value="Genomic_DNA"/>
</dbReference>
<dbReference type="InterPro" id="IPR002656">
    <property type="entry name" value="Acyl_transf_3_dom"/>
</dbReference>
<keyword evidence="3" id="KW-0012">Acyltransferase</keyword>
<proteinExistence type="predicted"/>
<feature type="transmembrane region" description="Helical" evidence="1">
    <location>
        <begin position="159"/>
        <end position="177"/>
    </location>
</feature>
<dbReference type="GO" id="GO:0016747">
    <property type="term" value="F:acyltransferase activity, transferring groups other than amino-acyl groups"/>
    <property type="evidence" value="ECO:0007669"/>
    <property type="project" value="InterPro"/>
</dbReference>
<feature type="domain" description="Acyltransferase 3" evidence="2">
    <location>
        <begin position="31"/>
        <end position="331"/>
    </location>
</feature>
<gene>
    <name evidence="3" type="ORF">HMPREF9441_01528</name>
</gene>
<evidence type="ECO:0000313" key="3">
    <source>
        <dbReference type="EMBL" id="EHH00294.1"/>
    </source>
</evidence>
<evidence type="ECO:0000256" key="1">
    <source>
        <dbReference type="SAM" id="Phobius"/>
    </source>
</evidence>
<accession>G5SQ91</accession>